<dbReference type="InterPro" id="IPR041920">
    <property type="entry name" value="ROS/MUCR_sf"/>
</dbReference>
<gene>
    <name evidence="3" type="ORF">GCM10007890_08740</name>
</gene>
<feature type="region of interest" description="Disordered" evidence="2">
    <location>
        <begin position="97"/>
        <end position="116"/>
    </location>
</feature>
<proteinExistence type="inferred from homology"/>
<feature type="compositionally biased region" description="Low complexity" evidence="2">
    <location>
        <begin position="165"/>
        <end position="178"/>
    </location>
</feature>
<reference evidence="4" key="1">
    <citation type="journal article" date="2019" name="Int. J. Syst. Evol. Microbiol.">
        <title>The Global Catalogue of Microorganisms (GCM) 10K type strain sequencing project: providing services to taxonomists for standard genome sequencing and annotation.</title>
        <authorList>
            <consortium name="The Broad Institute Genomics Platform"/>
            <consortium name="The Broad Institute Genome Sequencing Center for Infectious Disease"/>
            <person name="Wu L."/>
            <person name="Ma J."/>
        </authorList>
    </citation>
    <scope>NUCLEOTIDE SEQUENCE [LARGE SCALE GENOMIC DNA]</scope>
    <source>
        <strain evidence="4">NBRC 103632</strain>
    </source>
</reference>
<name>A0AA37WRB3_9HYPH</name>
<comment type="caution">
    <text evidence="3">The sequence shown here is derived from an EMBL/GenBank/DDBJ whole genome shotgun (WGS) entry which is preliminary data.</text>
</comment>
<organism evidence="3 4">
    <name type="scientific">Methylobacterium tardum</name>
    <dbReference type="NCBI Taxonomy" id="374432"/>
    <lineage>
        <taxon>Bacteria</taxon>
        <taxon>Pseudomonadati</taxon>
        <taxon>Pseudomonadota</taxon>
        <taxon>Alphaproteobacteria</taxon>
        <taxon>Hyphomicrobiales</taxon>
        <taxon>Methylobacteriaceae</taxon>
        <taxon>Methylobacterium</taxon>
    </lineage>
</organism>
<protein>
    <recommendedName>
        <fullName evidence="5">MucR family transcriptional regulator</fullName>
    </recommendedName>
</protein>
<dbReference type="GO" id="GO:0003677">
    <property type="term" value="F:DNA binding"/>
    <property type="evidence" value="ECO:0007669"/>
    <property type="project" value="InterPro"/>
</dbReference>
<evidence type="ECO:0000256" key="2">
    <source>
        <dbReference type="SAM" id="MobiDB-lite"/>
    </source>
</evidence>
<keyword evidence="4" id="KW-1185">Reference proteome</keyword>
<evidence type="ECO:0008006" key="5">
    <source>
        <dbReference type="Google" id="ProtNLM"/>
    </source>
</evidence>
<dbReference type="Proteomes" id="UP001157440">
    <property type="component" value="Unassembled WGS sequence"/>
</dbReference>
<evidence type="ECO:0000256" key="1">
    <source>
        <dbReference type="ARBA" id="ARBA00007031"/>
    </source>
</evidence>
<dbReference type="RefSeq" id="WP_238196021.1">
    <property type="nucleotide sequence ID" value="NZ_BPQZ01000007.1"/>
</dbReference>
<dbReference type="Gene3D" id="1.10.10.1550">
    <property type="entry name" value="ROS/MUCR transcriptional regulator protein"/>
    <property type="match status" value="1"/>
</dbReference>
<evidence type="ECO:0000313" key="4">
    <source>
        <dbReference type="Proteomes" id="UP001157440"/>
    </source>
</evidence>
<dbReference type="GO" id="GO:0008270">
    <property type="term" value="F:zinc ion binding"/>
    <property type="evidence" value="ECO:0007669"/>
    <property type="project" value="InterPro"/>
</dbReference>
<accession>A0AA37WRB3</accession>
<dbReference type="Pfam" id="PF05443">
    <property type="entry name" value="ROS_MUCR"/>
    <property type="match status" value="1"/>
</dbReference>
<feature type="compositionally biased region" description="Basic and acidic residues" evidence="2">
    <location>
        <begin position="97"/>
        <end position="107"/>
    </location>
</feature>
<feature type="region of interest" description="Disordered" evidence="2">
    <location>
        <begin position="130"/>
        <end position="188"/>
    </location>
</feature>
<dbReference type="AlphaFoldDB" id="A0AA37WRB3"/>
<dbReference type="GO" id="GO:0006355">
    <property type="term" value="P:regulation of DNA-templated transcription"/>
    <property type="evidence" value="ECO:0007669"/>
    <property type="project" value="InterPro"/>
</dbReference>
<comment type="similarity">
    <text evidence="1">Belongs to the ros/MucR family.</text>
</comment>
<dbReference type="InterPro" id="IPR008807">
    <property type="entry name" value="ROS_MUCR"/>
</dbReference>
<sequence length="188" mass="19713">MSEAAPTYQLDFIERTVDVVAAYVSNNSLPSAELPALIASIHDALNSIGSGPSAPAAETIERPTPAQIRKSIRPDGLISFIDGKSYKTLKRHLTKHGLDPQGYRERYGLPSDYPTTSANYSAQRSALAKSLGLGQPGRAQTIEDEPAPAEEPAASGRAQSRRKGTAAAGKDTAAAGKSRGAGRKVEAA</sequence>
<evidence type="ECO:0000313" key="3">
    <source>
        <dbReference type="EMBL" id="GLS68862.1"/>
    </source>
</evidence>
<dbReference type="EMBL" id="BSPL01000008">
    <property type="protein sequence ID" value="GLS68862.1"/>
    <property type="molecule type" value="Genomic_DNA"/>
</dbReference>